<evidence type="ECO:0000256" key="3">
    <source>
        <dbReference type="ARBA" id="ARBA00022741"/>
    </source>
</evidence>
<reference evidence="5" key="1">
    <citation type="submission" date="2020-05" db="EMBL/GenBank/DDBJ databases">
        <title>Mycena genomes resolve the evolution of fungal bioluminescence.</title>
        <authorList>
            <person name="Tsai I.J."/>
        </authorList>
    </citation>
    <scope>NUCLEOTIDE SEQUENCE</scope>
    <source>
        <strain evidence="5">CCC161011</strain>
    </source>
</reference>
<dbReference type="PROSITE" id="PS51421">
    <property type="entry name" value="RAS"/>
    <property type="match status" value="1"/>
</dbReference>
<protein>
    <submittedName>
        <fullName evidence="5">Putative small GTPase Cdc42</fullName>
    </submittedName>
</protein>
<dbReference type="AlphaFoldDB" id="A0A8H7CDD0"/>
<comment type="similarity">
    <text evidence="1">Belongs to the small GTPase superfamily. Rho family.</text>
</comment>
<dbReference type="PROSITE" id="PS51420">
    <property type="entry name" value="RHO"/>
    <property type="match status" value="1"/>
</dbReference>
<evidence type="ECO:0000313" key="5">
    <source>
        <dbReference type="EMBL" id="KAF7333070.1"/>
    </source>
</evidence>
<dbReference type="CDD" id="cd00157">
    <property type="entry name" value="Rho"/>
    <property type="match status" value="1"/>
</dbReference>
<dbReference type="GO" id="GO:0005525">
    <property type="term" value="F:GTP binding"/>
    <property type="evidence" value="ECO:0007669"/>
    <property type="project" value="UniProtKB-KW"/>
</dbReference>
<gene>
    <name evidence="5" type="ORF">MVEN_02371600</name>
</gene>
<dbReference type="SMART" id="SM00174">
    <property type="entry name" value="RHO"/>
    <property type="match status" value="1"/>
</dbReference>
<evidence type="ECO:0000256" key="1">
    <source>
        <dbReference type="ARBA" id="ARBA00010142"/>
    </source>
</evidence>
<accession>A0A8H7CDD0</accession>
<proteinExistence type="inferred from homology"/>
<dbReference type="InterPro" id="IPR005225">
    <property type="entry name" value="Small_GTP-bd"/>
</dbReference>
<keyword evidence="6" id="KW-1185">Reference proteome</keyword>
<organism evidence="5 6">
    <name type="scientific">Mycena venus</name>
    <dbReference type="NCBI Taxonomy" id="2733690"/>
    <lineage>
        <taxon>Eukaryota</taxon>
        <taxon>Fungi</taxon>
        <taxon>Dikarya</taxon>
        <taxon>Basidiomycota</taxon>
        <taxon>Agaricomycotina</taxon>
        <taxon>Agaricomycetes</taxon>
        <taxon>Agaricomycetidae</taxon>
        <taxon>Agaricales</taxon>
        <taxon>Marasmiineae</taxon>
        <taxon>Mycenaceae</taxon>
        <taxon>Mycena</taxon>
    </lineage>
</organism>
<dbReference type="InterPro" id="IPR003578">
    <property type="entry name" value="Small_GTPase_Rho"/>
</dbReference>
<keyword evidence="3" id="KW-0547">Nucleotide-binding</keyword>
<dbReference type="SUPFAM" id="SSF52540">
    <property type="entry name" value="P-loop containing nucleoside triphosphate hydrolases"/>
    <property type="match status" value="1"/>
</dbReference>
<dbReference type="Pfam" id="PF00071">
    <property type="entry name" value="Ras"/>
    <property type="match status" value="1"/>
</dbReference>
<dbReference type="EMBL" id="JACAZI010000030">
    <property type="protein sequence ID" value="KAF7333070.1"/>
    <property type="molecule type" value="Genomic_DNA"/>
</dbReference>
<dbReference type="Proteomes" id="UP000620124">
    <property type="component" value="Unassembled WGS sequence"/>
</dbReference>
<dbReference type="NCBIfam" id="TIGR00231">
    <property type="entry name" value="small_GTP"/>
    <property type="match status" value="1"/>
</dbReference>
<dbReference type="SMART" id="SM00175">
    <property type="entry name" value="RAB"/>
    <property type="match status" value="1"/>
</dbReference>
<evidence type="ECO:0000256" key="4">
    <source>
        <dbReference type="ARBA" id="ARBA00023134"/>
    </source>
</evidence>
<comment type="caution">
    <text evidence="5">The sequence shown here is derived from an EMBL/GenBank/DDBJ whole genome shotgun (WGS) entry which is preliminary data.</text>
</comment>
<keyword evidence="2" id="KW-0488">Methylation</keyword>
<dbReference type="PRINTS" id="PR00449">
    <property type="entry name" value="RASTRNSFRMNG"/>
</dbReference>
<dbReference type="InterPro" id="IPR001806">
    <property type="entry name" value="Small_GTPase"/>
</dbReference>
<evidence type="ECO:0000256" key="2">
    <source>
        <dbReference type="ARBA" id="ARBA00022481"/>
    </source>
</evidence>
<dbReference type="PANTHER" id="PTHR24072">
    <property type="entry name" value="RHO FAMILY GTPASE"/>
    <property type="match status" value="1"/>
</dbReference>
<dbReference type="InterPro" id="IPR027417">
    <property type="entry name" value="P-loop_NTPase"/>
</dbReference>
<sequence>MALSPDAGTNPPPPLWIRCVKCVIIGDAAVGKTYLLTMYAKNEFLGATGYVPRVHIGHSQSVMNGKDSYRLNIFDTAGASDYNRLRPLSYPQTDVFLVCFSVGNPSSLANVKDKWFPEARHYVQQVPCVVAATQIDLRDADEEKYAYEDPEGLISTTDGKTLARELGAAAYVECSAKTGQGVKEAFDAAFAAGLTYEPPRCTKGQRGCIVV</sequence>
<dbReference type="FunFam" id="3.40.50.300:FF:001179">
    <property type="entry name" value="Rho family GTPase"/>
    <property type="match status" value="1"/>
</dbReference>
<dbReference type="PROSITE" id="PS51419">
    <property type="entry name" value="RAB"/>
    <property type="match status" value="1"/>
</dbReference>
<dbReference type="SMART" id="SM00173">
    <property type="entry name" value="RAS"/>
    <property type="match status" value="1"/>
</dbReference>
<evidence type="ECO:0000313" key="6">
    <source>
        <dbReference type="Proteomes" id="UP000620124"/>
    </source>
</evidence>
<dbReference type="OrthoDB" id="8830751at2759"/>
<dbReference type="GO" id="GO:0007264">
    <property type="term" value="P:small GTPase-mediated signal transduction"/>
    <property type="evidence" value="ECO:0007669"/>
    <property type="project" value="InterPro"/>
</dbReference>
<keyword evidence="4" id="KW-0342">GTP-binding</keyword>
<name>A0A8H7CDD0_9AGAR</name>
<dbReference type="Gene3D" id="3.40.50.300">
    <property type="entry name" value="P-loop containing nucleotide triphosphate hydrolases"/>
    <property type="match status" value="1"/>
</dbReference>
<dbReference type="GO" id="GO:0003924">
    <property type="term" value="F:GTPase activity"/>
    <property type="evidence" value="ECO:0007669"/>
    <property type="project" value="InterPro"/>
</dbReference>